<evidence type="ECO:0000313" key="2">
    <source>
        <dbReference type="Proteomes" id="UP001310022"/>
    </source>
</evidence>
<keyword evidence="2" id="KW-1185">Reference proteome</keyword>
<dbReference type="AlphaFoldDB" id="A0AAN4VXB9"/>
<dbReference type="RefSeq" id="WP_338235925.1">
    <property type="nucleotide sequence ID" value="NZ_BQKE01000001.1"/>
</dbReference>
<dbReference type="Proteomes" id="UP001310022">
    <property type="component" value="Unassembled WGS sequence"/>
</dbReference>
<reference evidence="1 2" key="1">
    <citation type="submission" date="2021-12" db="EMBL/GenBank/DDBJ databases">
        <title>Genome sequencing of bacteria with rrn-lacking chromosome and rrn-plasmid.</title>
        <authorList>
            <person name="Anda M."/>
            <person name="Iwasaki W."/>
        </authorList>
    </citation>
    <scope>NUCLEOTIDE SEQUENCE [LARGE SCALE GENOMIC DNA]</scope>
    <source>
        <strain evidence="1 2">NBRC 15940</strain>
    </source>
</reference>
<comment type="caution">
    <text evidence="1">The sequence shown here is derived from an EMBL/GenBank/DDBJ whole genome shotgun (WGS) entry which is preliminary data.</text>
</comment>
<gene>
    <name evidence="1" type="ORF">PEDI_06020</name>
</gene>
<proteinExistence type="predicted"/>
<organism evidence="1 2">
    <name type="scientific">Persicobacter diffluens</name>
    <dbReference type="NCBI Taxonomy" id="981"/>
    <lineage>
        <taxon>Bacteria</taxon>
        <taxon>Pseudomonadati</taxon>
        <taxon>Bacteroidota</taxon>
        <taxon>Cytophagia</taxon>
        <taxon>Cytophagales</taxon>
        <taxon>Persicobacteraceae</taxon>
        <taxon>Persicobacter</taxon>
    </lineage>
</organism>
<evidence type="ECO:0000313" key="1">
    <source>
        <dbReference type="EMBL" id="GJM60050.1"/>
    </source>
</evidence>
<evidence type="ECO:0008006" key="3">
    <source>
        <dbReference type="Google" id="ProtNLM"/>
    </source>
</evidence>
<dbReference type="EMBL" id="BQKE01000001">
    <property type="protein sequence ID" value="GJM60050.1"/>
    <property type="molecule type" value="Genomic_DNA"/>
</dbReference>
<accession>A0AAN4VXB9</accession>
<name>A0AAN4VXB9_9BACT</name>
<sequence>MEAEPYKVLHHDLGYVEAGCSGFVEEQKFRQWGETILRFAQQKGVSRLLIDLQDLKVLRPGNQIFIREEWFPEALERGISRFAILEPTNFFGNASVKQAVDLAPELFEKVEIEYFLQREAAEDWLLGK</sequence>
<protein>
    <recommendedName>
        <fullName evidence="3">STAS/SEC14 domain-containing protein</fullName>
    </recommendedName>
</protein>